<organism evidence="5 6">
    <name type="scientific">Kitasatospora paracochleata</name>
    <dbReference type="NCBI Taxonomy" id="58354"/>
    <lineage>
        <taxon>Bacteria</taxon>
        <taxon>Bacillati</taxon>
        <taxon>Actinomycetota</taxon>
        <taxon>Actinomycetes</taxon>
        <taxon>Kitasatosporales</taxon>
        <taxon>Streptomycetaceae</taxon>
        <taxon>Kitasatospora</taxon>
    </lineage>
</organism>
<dbReference type="Proteomes" id="UP001206483">
    <property type="component" value="Unassembled WGS sequence"/>
</dbReference>
<keyword evidence="5" id="KW-0675">Receptor</keyword>
<dbReference type="InterPro" id="IPR052705">
    <property type="entry name" value="Gliding_Motility_GTPase"/>
</dbReference>
<dbReference type="Gene3D" id="3.40.50.300">
    <property type="entry name" value="P-loop containing nucleotide triphosphate hydrolases"/>
    <property type="match status" value="1"/>
</dbReference>
<dbReference type="SUPFAM" id="SSF52540">
    <property type="entry name" value="P-loop containing nucleoside triphosphate hydrolases"/>
    <property type="match status" value="1"/>
</dbReference>
<keyword evidence="6" id="KW-1185">Reference proteome</keyword>
<protein>
    <submittedName>
        <fullName evidence="5">Signal recognition particle receptor subunit beta</fullName>
    </submittedName>
</protein>
<name>A0ABT1IU07_9ACTN</name>
<keyword evidence="3" id="KW-0378">Hydrolase</keyword>
<dbReference type="PANTHER" id="PTHR42708">
    <property type="entry name" value="ATP/GTP-BINDING PROTEIN-RELATED"/>
    <property type="match status" value="1"/>
</dbReference>
<keyword evidence="2" id="KW-0547">Nucleotide-binding</keyword>
<evidence type="ECO:0000256" key="3">
    <source>
        <dbReference type="ARBA" id="ARBA00022801"/>
    </source>
</evidence>
<evidence type="ECO:0000256" key="1">
    <source>
        <dbReference type="ARBA" id="ARBA00005290"/>
    </source>
</evidence>
<gene>
    <name evidence="5" type="ORF">FHR36_001568</name>
</gene>
<dbReference type="InterPro" id="IPR027417">
    <property type="entry name" value="P-loop_NTPase"/>
</dbReference>
<dbReference type="Pfam" id="PF03029">
    <property type="entry name" value="ATP_bind_1"/>
    <property type="match status" value="1"/>
</dbReference>
<dbReference type="CDD" id="cd00882">
    <property type="entry name" value="Ras_like_GTPase"/>
    <property type="match status" value="1"/>
</dbReference>
<dbReference type="PANTHER" id="PTHR42708:SF1">
    <property type="entry name" value="GLIDING MOTILITY PROTEIN MGLA"/>
    <property type="match status" value="1"/>
</dbReference>
<evidence type="ECO:0000313" key="5">
    <source>
        <dbReference type="EMBL" id="MCP2308444.1"/>
    </source>
</evidence>
<proteinExistence type="inferred from homology"/>
<dbReference type="EMBL" id="JAMZDX010000002">
    <property type="protein sequence ID" value="MCP2308444.1"/>
    <property type="molecule type" value="Genomic_DNA"/>
</dbReference>
<dbReference type="InterPro" id="IPR004130">
    <property type="entry name" value="Gpn"/>
</dbReference>
<reference evidence="5 6" key="1">
    <citation type="submission" date="2022-06" db="EMBL/GenBank/DDBJ databases">
        <title>Sequencing the genomes of 1000 actinobacteria strains.</title>
        <authorList>
            <person name="Klenk H.-P."/>
        </authorList>
    </citation>
    <scope>NUCLEOTIDE SEQUENCE [LARGE SCALE GENOMIC DNA]</scope>
    <source>
        <strain evidence="5 6">DSM 41656</strain>
    </source>
</reference>
<evidence type="ECO:0000313" key="6">
    <source>
        <dbReference type="Proteomes" id="UP001206483"/>
    </source>
</evidence>
<dbReference type="RefSeq" id="WP_253795112.1">
    <property type="nucleotide sequence ID" value="NZ_BAAAUB010000030.1"/>
</dbReference>
<comment type="caution">
    <text evidence="5">The sequence shown here is derived from an EMBL/GenBank/DDBJ whole genome shotgun (WGS) entry which is preliminary data.</text>
</comment>
<comment type="similarity">
    <text evidence="1">Belongs to the GPN-loop GTPase family.</text>
</comment>
<evidence type="ECO:0000256" key="2">
    <source>
        <dbReference type="ARBA" id="ARBA00022741"/>
    </source>
</evidence>
<accession>A0ABT1IU07</accession>
<evidence type="ECO:0000256" key="4">
    <source>
        <dbReference type="ARBA" id="ARBA00023134"/>
    </source>
</evidence>
<sequence length="201" mass="21640">MDSAPSEIPRLALKILVAGGFGVGKTTLVGAVSEIRPLRTEEQLTAAGRGVDDLGGVERKTTTTVAMDFGRITVRDGLAVYLFGTPGQDRFWFLWDELATGALGAVVLADTRRLTDCFPAVDFFERRDIPFVVAVNRFAGTRDFRPDEVSRALDLDAGTPVVRCDARQRASGKQVLVALVEHASTVHAARTPVDAVVGEAR</sequence>
<keyword evidence="4" id="KW-0342">GTP-binding</keyword>